<keyword evidence="7 13" id="KW-0862">Zinc</keyword>
<comment type="subcellular location">
    <subcellularLocation>
        <location evidence="13">Cytoplasm</location>
    </subcellularLocation>
</comment>
<comment type="cofactor">
    <cofactor evidence="13">
        <name>Zn(2+)</name>
        <dbReference type="ChEBI" id="CHEBI:29105"/>
    </cofactor>
    <text evidence="13">Binds 1 zinc ion per subunit.</text>
</comment>
<feature type="binding site" evidence="13">
    <location>
        <position position="331"/>
    </location>
    <ligand>
        <name>Zn(2+)</name>
        <dbReference type="ChEBI" id="CHEBI:29105"/>
        <note>catalytic</note>
    </ligand>
</feature>
<dbReference type="InterPro" id="IPR004154">
    <property type="entry name" value="Anticodon-bd"/>
</dbReference>
<dbReference type="InterPro" id="IPR036621">
    <property type="entry name" value="Anticodon-bd_dom_sf"/>
</dbReference>
<dbReference type="GO" id="GO:0005524">
    <property type="term" value="F:ATP binding"/>
    <property type="evidence" value="ECO:0007669"/>
    <property type="project" value="UniProtKB-UniRule"/>
</dbReference>
<evidence type="ECO:0000256" key="9">
    <source>
        <dbReference type="ARBA" id="ARBA00022884"/>
    </source>
</evidence>
<evidence type="ECO:0000256" key="13">
    <source>
        <dbReference type="HAMAP-Rule" id="MF_00184"/>
    </source>
</evidence>
<proteinExistence type="inferred from homology"/>
<dbReference type="PRINTS" id="PR01047">
    <property type="entry name" value="TRNASYNTHTHR"/>
</dbReference>
<dbReference type="Pfam" id="PF03129">
    <property type="entry name" value="HGTP_anticodon"/>
    <property type="match status" value="1"/>
</dbReference>
<dbReference type="KEGG" id="ock:EXM22_02545"/>
<evidence type="ECO:0000256" key="10">
    <source>
        <dbReference type="ARBA" id="ARBA00022917"/>
    </source>
</evidence>
<keyword evidence="3 13" id="KW-0820">tRNA-binding</keyword>
<dbReference type="GO" id="GO:0005737">
    <property type="term" value="C:cytoplasm"/>
    <property type="evidence" value="ECO:0007669"/>
    <property type="project" value="UniProtKB-SubCell"/>
</dbReference>
<name>A0A5C1QK80_9SPIO</name>
<keyword evidence="5 13" id="KW-0479">Metal-binding</keyword>
<keyword evidence="11 13" id="KW-0030">Aminoacyl-tRNA synthetase</keyword>
<keyword evidence="10 13" id="KW-0648">Protein biosynthesis</keyword>
<dbReference type="FunFam" id="3.40.50.800:FF:000001">
    <property type="entry name" value="Threonine--tRNA ligase"/>
    <property type="match status" value="1"/>
</dbReference>
<dbReference type="InterPro" id="IPR045864">
    <property type="entry name" value="aa-tRNA-synth_II/BPL/LPL"/>
</dbReference>
<evidence type="ECO:0000256" key="11">
    <source>
        <dbReference type="ARBA" id="ARBA00023146"/>
    </source>
</evidence>
<feature type="binding site" evidence="13">
    <location>
        <position position="457"/>
    </location>
    <ligand>
        <name>Zn(2+)</name>
        <dbReference type="ChEBI" id="CHEBI:29105"/>
        <note>catalytic</note>
    </ligand>
</feature>
<comment type="similarity">
    <text evidence="1 13">Belongs to the class-II aminoacyl-tRNA synthetase family.</text>
</comment>
<dbReference type="InterPro" id="IPR033728">
    <property type="entry name" value="ThrRS_core"/>
</dbReference>
<dbReference type="SUPFAM" id="SSF55186">
    <property type="entry name" value="ThrRS/AlaRS common domain"/>
    <property type="match status" value="1"/>
</dbReference>
<dbReference type="GO" id="GO:0006435">
    <property type="term" value="P:threonyl-tRNA aminoacylation"/>
    <property type="evidence" value="ECO:0007669"/>
    <property type="project" value="UniProtKB-UniRule"/>
</dbReference>
<protein>
    <recommendedName>
        <fullName evidence="13">Threonine--tRNA ligase</fullName>
        <ecNumber evidence="13">6.1.1.3</ecNumber>
    </recommendedName>
    <alternativeName>
        <fullName evidence="13">Threonyl-tRNA synthetase</fullName>
        <shortName evidence="13">ThrRS</shortName>
    </alternativeName>
</protein>
<dbReference type="Proteomes" id="UP000324209">
    <property type="component" value="Chromosome"/>
</dbReference>
<evidence type="ECO:0000256" key="8">
    <source>
        <dbReference type="ARBA" id="ARBA00022840"/>
    </source>
</evidence>
<dbReference type="InterPro" id="IPR002314">
    <property type="entry name" value="aa-tRNA-synt_IIb"/>
</dbReference>
<keyword evidence="8 13" id="KW-0067">ATP-binding</keyword>
<organism evidence="15 16">
    <name type="scientific">Oceanispirochaeta crateris</name>
    <dbReference type="NCBI Taxonomy" id="2518645"/>
    <lineage>
        <taxon>Bacteria</taxon>
        <taxon>Pseudomonadati</taxon>
        <taxon>Spirochaetota</taxon>
        <taxon>Spirochaetia</taxon>
        <taxon>Spirochaetales</taxon>
        <taxon>Spirochaetaceae</taxon>
        <taxon>Oceanispirochaeta</taxon>
    </lineage>
</organism>
<evidence type="ECO:0000256" key="2">
    <source>
        <dbReference type="ARBA" id="ARBA00022490"/>
    </source>
</evidence>
<dbReference type="NCBIfam" id="TIGR00418">
    <property type="entry name" value="thrS"/>
    <property type="match status" value="1"/>
</dbReference>
<evidence type="ECO:0000259" key="14">
    <source>
        <dbReference type="PROSITE" id="PS50862"/>
    </source>
</evidence>
<evidence type="ECO:0000313" key="15">
    <source>
        <dbReference type="EMBL" id="QEN06926.1"/>
    </source>
</evidence>
<dbReference type="SMART" id="SM00863">
    <property type="entry name" value="tRNA_SAD"/>
    <property type="match status" value="1"/>
</dbReference>
<dbReference type="SUPFAM" id="SSF55681">
    <property type="entry name" value="Class II aaRS and biotin synthetases"/>
    <property type="match status" value="1"/>
</dbReference>
<dbReference type="Gene3D" id="3.30.980.10">
    <property type="entry name" value="Threonyl-trna Synthetase, Chain A, domain 2"/>
    <property type="match status" value="1"/>
</dbReference>
<dbReference type="Pfam" id="PF00587">
    <property type="entry name" value="tRNA-synt_2b"/>
    <property type="match status" value="1"/>
</dbReference>
<dbReference type="FunFam" id="3.30.930.10:FF:000002">
    <property type="entry name" value="Threonine--tRNA ligase"/>
    <property type="match status" value="1"/>
</dbReference>
<evidence type="ECO:0000256" key="7">
    <source>
        <dbReference type="ARBA" id="ARBA00022833"/>
    </source>
</evidence>
<dbReference type="OrthoDB" id="9802304at2"/>
<dbReference type="Gene3D" id="3.30.930.10">
    <property type="entry name" value="Bira Bifunctional Protein, Domain 2"/>
    <property type="match status" value="1"/>
</dbReference>
<dbReference type="Gene3D" id="3.40.50.800">
    <property type="entry name" value="Anticodon-binding domain"/>
    <property type="match status" value="1"/>
</dbReference>
<comment type="subunit">
    <text evidence="13">Homodimer.</text>
</comment>
<dbReference type="InterPro" id="IPR047246">
    <property type="entry name" value="ThrRS_anticodon"/>
</dbReference>
<comment type="catalytic activity">
    <reaction evidence="12 13">
        <text>tRNA(Thr) + L-threonine + ATP = L-threonyl-tRNA(Thr) + AMP + diphosphate + H(+)</text>
        <dbReference type="Rhea" id="RHEA:24624"/>
        <dbReference type="Rhea" id="RHEA-COMP:9670"/>
        <dbReference type="Rhea" id="RHEA-COMP:9704"/>
        <dbReference type="ChEBI" id="CHEBI:15378"/>
        <dbReference type="ChEBI" id="CHEBI:30616"/>
        <dbReference type="ChEBI" id="CHEBI:33019"/>
        <dbReference type="ChEBI" id="CHEBI:57926"/>
        <dbReference type="ChEBI" id="CHEBI:78442"/>
        <dbReference type="ChEBI" id="CHEBI:78534"/>
        <dbReference type="ChEBI" id="CHEBI:456215"/>
        <dbReference type="EC" id="6.1.1.3"/>
    </reaction>
</comment>
<dbReference type="InterPro" id="IPR012947">
    <property type="entry name" value="tRNA_SAD"/>
</dbReference>
<dbReference type="RefSeq" id="WP_149485008.1">
    <property type="nucleotide sequence ID" value="NZ_CP036150.1"/>
</dbReference>
<dbReference type="InterPro" id="IPR006195">
    <property type="entry name" value="aa-tRNA-synth_II"/>
</dbReference>
<dbReference type="GO" id="GO:0000049">
    <property type="term" value="F:tRNA binding"/>
    <property type="evidence" value="ECO:0007669"/>
    <property type="project" value="UniProtKB-KW"/>
</dbReference>
<dbReference type="EMBL" id="CP036150">
    <property type="protein sequence ID" value="QEN06926.1"/>
    <property type="molecule type" value="Genomic_DNA"/>
</dbReference>
<dbReference type="FunFam" id="3.30.980.10:FF:000005">
    <property type="entry name" value="Threonyl-tRNA synthetase, mitochondrial"/>
    <property type="match status" value="1"/>
</dbReference>
<dbReference type="AlphaFoldDB" id="A0A5C1QK80"/>
<comment type="caution">
    <text evidence="13">Lacks conserved residue(s) required for the propagation of feature annotation.</text>
</comment>
<evidence type="ECO:0000256" key="6">
    <source>
        <dbReference type="ARBA" id="ARBA00022741"/>
    </source>
</evidence>
<dbReference type="PROSITE" id="PS50862">
    <property type="entry name" value="AA_TRNA_LIGASE_II"/>
    <property type="match status" value="1"/>
</dbReference>
<evidence type="ECO:0000256" key="3">
    <source>
        <dbReference type="ARBA" id="ARBA00022555"/>
    </source>
</evidence>
<evidence type="ECO:0000256" key="1">
    <source>
        <dbReference type="ARBA" id="ARBA00008226"/>
    </source>
</evidence>
<dbReference type="InterPro" id="IPR018163">
    <property type="entry name" value="Thr/Ala-tRNA-synth_IIc_edit"/>
</dbReference>
<dbReference type="CDD" id="cd00771">
    <property type="entry name" value="ThrRS_core"/>
    <property type="match status" value="1"/>
</dbReference>
<dbReference type="PANTHER" id="PTHR11451">
    <property type="entry name" value="THREONINE-TRNA LIGASE"/>
    <property type="match status" value="1"/>
</dbReference>
<dbReference type="HAMAP" id="MF_00184">
    <property type="entry name" value="Thr_tRNA_synth"/>
    <property type="match status" value="1"/>
</dbReference>
<keyword evidence="16" id="KW-1185">Reference proteome</keyword>
<dbReference type="CDD" id="cd00860">
    <property type="entry name" value="ThrRS_anticodon"/>
    <property type="match status" value="1"/>
</dbReference>
<evidence type="ECO:0000256" key="4">
    <source>
        <dbReference type="ARBA" id="ARBA00022598"/>
    </source>
</evidence>
<dbReference type="EC" id="6.1.1.3" evidence="13"/>
<evidence type="ECO:0000256" key="12">
    <source>
        <dbReference type="ARBA" id="ARBA00049515"/>
    </source>
</evidence>
<keyword evidence="2 13" id="KW-0963">Cytoplasm</keyword>
<accession>A0A5C1QK80</accession>
<reference evidence="15 16" key="1">
    <citation type="submission" date="2019-02" db="EMBL/GenBank/DDBJ databases">
        <title>Complete Genome Sequence and Methylome Analysis of free living Spirochaetas.</title>
        <authorList>
            <person name="Fomenkov A."/>
            <person name="Dubinina G."/>
            <person name="Leshcheva N."/>
            <person name="Mikheeva N."/>
            <person name="Grabovich M."/>
            <person name="Vincze T."/>
            <person name="Roberts R.J."/>
        </authorList>
    </citation>
    <scope>NUCLEOTIDE SEQUENCE [LARGE SCALE GENOMIC DNA]</scope>
    <source>
        <strain evidence="15 16">K2</strain>
    </source>
</reference>
<dbReference type="GO" id="GO:0046872">
    <property type="term" value="F:metal ion binding"/>
    <property type="evidence" value="ECO:0007669"/>
    <property type="project" value="UniProtKB-KW"/>
</dbReference>
<dbReference type="InterPro" id="IPR002320">
    <property type="entry name" value="Thr-tRNA-ligase_IIa"/>
</dbReference>
<dbReference type="Pfam" id="PF07973">
    <property type="entry name" value="tRNA_SAD"/>
    <property type="match status" value="1"/>
</dbReference>
<keyword evidence="6 13" id="KW-0547">Nucleotide-binding</keyword>
<dbReference type="SUPFAM" id="SSF52954">
    <property type="entry name" value="Class II aaRS ABD-related"/>
    <property type="match status" value="1"/>
</dbReference>
<feature type="binding site" evidence="13">
    <location>
        <position position="280"/>
    </location>
    <ligand>
        <name>Zn(2+)</name>
        <dbReference type="ChEBI" id="CHEBI:29105"/>
        <note>catalytic</note>
    </ligand>
</feature>
<dbReference type="PANTHER" id="PTHR11451:SF44">
    <property type="entry name" value="THREONINE--TRNA LIGASE, CHLOROPLASTIC_MITOCHONDRIAL 2"/>
    <property type="match status" value="1"/>
</dbReference>
<gene>
    <name evidence="13" type="primary">thrS</name>
    <name evidence="15" type="ORF">EXM22_02545</name>
</gene>
<dbReference type="Gene3D" id="3.30.54.20">
    <property type="match status" value="1"/>
</dbReference>
<evidence type="ECO:0000313" key="16">
    <source>
        <dbReference type="Proteomes" id="UP000324209"/>
    </source>
</evidence>
<keyword evidence="9 13" id="KW-0694">RNA-binding</keyword>
<keyword evidence="4 13" id="KW-0436">Ligase</keyword>
<feature type="domain" description="Aminoacyl-transfer RNA synthetases class-II family profile" evidence="14">
    <location>
        <begin position="187"/>
        <end position="480"/>
    </location>
</feature>
<dbReference type="GO" id="GO:0004829">
    <property type="term" value="F:threonine-tRNA ligase activity"/>
    <property type="evidence" value="ECO:0007669"/>
    <property type="project" value="UniProtKB-UniRule"/>
</dbReference>
<sequence length="584" mass="67643">MTSKEQKKLEKLQKLRHSMAHVMAGAVLKLMPEAKFAIGPAIENGFYYDFDLPRKLTNEDLATIESGMQDIIKDKVSFEKEILTRAEALEMFKDQPYKVELISELPEDEEISIFKMGDHFTDLCRGPHVEDTSRLNAQGFKLLSIAGAYWRGDEKRPMLQRIYATAFGDAKALKAHLEFLEEMEKRDHRRVGKELDLFSLQEEAGPGLVYWHPKGARMRVTIEDFWRKEHYKNGYEMVFTPHVGKSWLWETSGHLDFYKEGMYPNMVMDNVDYYAKPMNCPFHIMIYNNGKHSYKELPFRWAELGTVYRYERSGTLHGLLRVRGFTQDDAHLFCTPDQMQDEVSEVLRFSLSMLRAFGFKDIQAYLSTRPEKAVGEQSRWDAAQESLKKSIEAEGLEYQVDEGGGAFYGPKIDLKVKDAIGRSWQLSTIQFDFNEPERFNMTFVDKDGQEKRPYMIHRALLGSLERFYGVLIENYGGAFPVWLSPLQVKVIPVSDKFDDYAKEIEKNLRAADILVDSDLSDDRMNAKIRNAQNQKIPYMLVLGEKEMNEKTVSIRVRTGEQMNGLPLDEAIKLIQDKIKNREMP</sequence>
<evidence type="ECO:0000256" key="5">
    <source>
        <dbReference type="ARBA" id="ARBA00022723"/>
    </source>
</evidence>